<dbReference type="VEuPathDB" id="VectorBase:ISCI004167"/>
<dbReference type="PaxDb" id="6945-B7PGG4"/>
<evidence type="ECO:0000313" key="1">
    <source>
        <dbReference type="EMBL" id="EEC05686.1"/>
    </source>
</evidence>
<dbReference type="EnsemblMetazoa" id="ISCW004167-RA">
    <property type="protein sequence ID" value="ISCW004167-PA"/>
    <property type="gene ID" value="ISCW004167"/>
</dbReference>
<dbReference type="PANTHER" id="PTHR46601">
    <property type="entry name" value="ULP_PROTEASE DOMAIN-CONTAINING PROTEIN"/>
    <property type="match status" value="1"/>
</dbReference>
<dbReference type="AlphaFoldDB" id="B7PGG4"/>
<accession>B7PGG4</accession>
<dbReference type="VEuPathDB" id="VectorBase:ISCP_005791"/>
<dbReference type="EMBL" id="DS708038">
    <property type="protein sequence ID" value="EEC05686.1"/>
    <property type="molecule type" value="Genomic_DNA"/>
</dbReference>
<dbReference type="OrthoDB" id="10062343at2759"/>
<dbReference type="HOGENOM" id="CLU_1817913_0_0_1"/>
<reference evidence="1 3" key="1">
    <citation type="submission" date="2008-03" db="EMBL/GenBank/DDBJ databases">
        <title>Annotation of Ixodes scapularis.</title>
        <authorList>
            <consortium name="Ixodes scapularis Genome Project Consortium"/>
            <person name="Caler E."/>
            <person name="Hannick L.I."/>
            <person name="Bidwell S."/>
            <person name="Joardar V."/>
            <person name="Thiagarajan M."/>
            <person name="Amedeo P."/>
            <person name="Galinsky K.J."/>
            <person name="Schobel S."/>
            <person name="Inman J."/>
            <person name="Hostetler J."/>
            <person name="Miller J."/>
            <person name="Hammond M."/>
            <person name="Megy K."/>
            <person name="Lawson D."/>
            <person name="Kodira C."/>
            <person name="Sutton G."/>
            <person name="Meyer J."/>
            <person name="Hill C.A."/>
            <person name="Birren B."/>
            <person name="Nene V."/>
            <person name="Collins F."/>
            <person name="Alarcon-Chaidez F."/>
            <person name="Wikel S."/>
            <person name="Strausberg R."/>
        </authorList>
    </citation>
    <scope>NUCLEOTIDE SEQUENCE [LARGE SCALE GENOMIC DNA]</scope>
    <source>
        <strain evidence="3">Wikel</strain>
        <strain evidence="1">Wikel colony</strain>
    </source>
</reference>
<protein>
    <submittedName>
        <fullName evidence="1 2">Uncharacterized protein</fullName>
    </submittedName>
</protein>
<keyword evidence="3" id="KW-1185">Reference proteome</keyword>
<evidence type="ECO:0000313" key="3">
    <source>
        <dbReference type="Proteomes" id="UP000001555"/>
    </source>
</evidence>
<dbReference type="VEuPathDB" id="VectorBase:ISCW004167"/>
<organism>
    <name type="scientific">Ixodes scapularis</name>
    <name type="common">Black-legged tick</name>
    <name type="synonym">Deer tick</name>
    <dbReference type="NCBI Taxonomy" id="6945"/>
    <lineage>
        <taxon>Eukaryota</taxon>
        <taxon>Metazoa</taxon>
        <taxon>Ecdysozoa</taxon>
        <taxon>Arthropoda</taxon>
        <taxon>Chelicerata</taxon>
        <taxon>Arachnida</taxon>
        <taxon>Acari</taxon>
        <taxon>Parasitiformes</taxon>
        <taxon>Ixodida</taxon>
        <taxon>Ixodoidea</taxon>
        <taxon>Ixodidae</taxon>
        <taxon>Ixodinae</taxon>
        <taxon>Ixodes</taxon>
    </lineage>
</organism>
<evidence type="ECO:0000313" key="2">
    <source>
        <dbReference type="EnsemblMetazoa" id="ISCW004167-PA"/>
    </source>
</evidence>
<name>B7PGG4_IXOSC</name>
<dbReference type="Proteomes" id="UP000001555">
    <property type="component" value="Unassembled WGS sequence"/>
</dbReference>
<proteinExistence type="predicted"/>
<dbReference type="PANTHER" id="PTHR46601:SF1">
    <property type="entry name" value="ADF-H DOMAIN-CONTAINING PROTEIN"/>
    <property type="match status" value="1"/>
</dbReference>
<gene>
    <name evidence="1" type="ORF">IscW_ISCW004167</name>
</gene>
<dbReference type="InParanoid" id="B7PGG4"/>
<dbReference type="EMBL" id="ABJB010056263">
    <property type="status" value="NOT_ANNOTATED_CDS"/>
    <property type="molecule type" value="Genomic_DNA"/>
</dbReference>
<reference evidence="2" key="2">
    <citation type="submission" date="2020-05" db="UniProtKB">
        <authorList>
            <consortium name="EnsemblMetazoa"/>
        </authorList>
    </citation>
    <scope>IDENTIFICATION</scope>
    <source>
        <strain evidence="2">wikel</strain>
    </source>
</reference>
<sequence>MSTFTCVATTRQGTLSFGVVSDDICQDSVHAVFALNIVEGQLEELLPIFSEPVYVSDGAPSHFKNRRQVYEFKKKNVATKSIYTASGHKKSTCDEVGSVFKHLASIHNLSTTELNSITNAQTFVEALSQKIKGIILLSICQE</sequence>